<evidence type="ECO:0000313" key="1">
    <source>
        <dbReference type="EMBL" id="KAK6343053.1"/>
    </source>
</evidence>
<name>A0AAN8MYB1_9PEZI</name>
<reference evidence="1 2" key="1">
    <citation type="submission" date="2019-10" db="EMBL/GenBank/DDBJ databases">
        <authorList>
            <person name="Palmer J.M."/>
        </authorList>
    </citation>
    <scope>NUCLEOTIDE SEQUENCE [LARGE SCALE GENOMIC DNA]</scope>
    <source>
        <strain evidence="1 2">TWF718</strain>
    </source>
</reference>
<keyword evidence="2" id="KW-1185">Reference proteome</keyword>
<gene>
    <name evidence="1" type="ORF">TWF718_008430</name>
</gene>
<proteinExistence type="predicted"/>
<protein>
    <submittedName>
        <fullName evidence="1">Uncharacterized protein</fullName>
    </submittedName>
</protein>
<comment type="caution">
    <text evidence="1">The sequence shown here is derived from an EMBL/GenBank/DDBJ whole genome shotgun (WGS) entry which is preliminary data.</text>
</comment>
<accession>A0AAN8MYB1</accession>
<dbReference type="AlphaFoldDB" id="A0AAN8MYB1"/>
<dbReference type="Proteomes" id="UP001313282">
    <property type="component" value="Unassembled WGS sequence"/>
</dbReference>
<organism evidence="1 2">
    <name type="scientific">Orbilia javanica</name>
    <dbReference type="NCBI Taxonomy" id="47235"/>
    <lineage>
        <taxon>Eukaryota</taxon>
        <taxon>Fungi</taxon>
        <taxon>Dikarya</taxon>
        <taxon>Ascomycota</taxon>
        <taxon>Pezizomycotina</taxon>
        <taxon>Orbiliomycetes</taxon>
        <taxon>Orbiliales</taxon>
        <taxon>Orbiliaceae</taxon>
        <taxon>Orbilia</taxon>
    </lineage>
</organism>
<sequence length="360" mass="40705">MSSPTLLTLPLSIRHKIHSYLLTTPLPPPSKTYLNSPISQRPKYPKFSAPGGTSILRVNRQLHEEGARVLYGCNTFLVWVFVAGEWVSSTEVERGEWGGVRVGYCGPWGGFGVGVREGGGGRYTYRPSMEGTSLSYYPNGDFTPLIPELQDVKDQRIPCIRDEYARYITSFRVEVFEERIPPAWNVDYYGKFSRLVRKNGWWDSRLFLWHVFESFWGTVLGGLRLGDGIGIDVMVYTALTSDPGVYSGGRWDEQPGFEEAVVVLPTLEEYKQLIRTLWPLTSGGEKVRVKFWMPEMLVDMFGEEVVNGVFEECDLDAGGVKDNYREGEGAGRVEMGKECMWVCIGGRRMVVLRTVRCRCG</sequence>
<evidence type="ECO:0000313" key="2">
    <source>
        <dbReference type="Proteomes" id="UP001313282"/>
    </source>
</evidence>
<dbReference type="EMBL" id="JAVHNR010000005">
    <property type="protein sequence ID" value="KAK6343053.1"/>
    <property type="molecule type" value="Genomic_DNA"/>
</dbReference>